<evidence type="ECO:0000313" key="6">
    <source>
        <dbReference type="EMBL" id="HIX19031.1"/>
    </source>
</evidence>
<reference evidence="6" key="1">
    <citation type="journal article" date="2021" name="PeerJ">
        <title>Extensive microbial diversity within the chicken gut microbiome revealed by metagenomics and culture.</title>
        <authorList>
            <person name="Gilroy R."/>
            <person name="Ravi A."/>
            <person name="Getino M."/>
            <person name="Pursley I."/>
            <person name="Horton D.L."/>
            <person name="Alikhan N.F."/>
            <person name="Baker D."/>
            <person name="Gharbi K."/>
            <person name="Hall N."/>
            <person name="Watson M."/>
            <person name="Adriaenssens E.M."/>
            <person name="Foster-Nyarko E."/>
            <person name="Jarju S."/>
            <person name="Secka A."/>
            <person name="Antonio M."/>
            <person name="Oren A."/>
            <person name="Chaudhuri R.R."/>
            <person name="La Ragione R."/>
            <person name="Hildebrand F."/>
            <person name="Pallen M.J."/>
        </authorList>
    </citation>
    <scope>NUCLEOTIDE SEQUENCE</scope>
    <source>
        <strain evidence="6">14975</strain>
    </source>
</reference>
<organism evidence="6 7">
    <name type="scientific">Candidatus Akkermansia intestinigallinarum</name>
    <dbReference type="NCBI Taxonomy" id="2838431"/>
    <lineage>
        <taxon>Bacteria</taxon>
        <taxon>Pseudomonadati</taxon>
        <taxon>Verrucomicrobiota</taxon>
        <taxon>Verrucomicrobiia</taxon>
        <taxon>Verrucomicrobiales</taxon>
        <taxon>Akkermansiaceae</taxon>
        <taxon>Akkermansia</taxon>
    </lineage>
</organism>
<evidence type="ECO:0000313" key="7">
    <source>
        <dbReference type="Proteomes" id="UP000823964"/>
    </source>
</evidence>
<dbReference type="SMART" id="SM00849">
    <property type="entry name" value="Lactamase_B"/>
    <property type="match status" value="1"/>
</dbReference>
<dbReference type="EMBL" id="DXFQ01000006">
    <property type="protein sequence ID" value="HIX19031.1"/>
    <property type="molecule type" value="Genomic_DNA"/>
</dbReference>
<dbReference type="GO" id="GO:0016787">
    <property type="term" value="F:hydrolase activity"/>
    <property type="evidence" value="ECO:0007669"/>
    <property type="project" value="UniProtKB-KW"/>
</dbReference>
<dbReference type="SUPFAM" id="SSF56281">
    <property type="entry name" value="Metallo-hydrolase/oxidoreductase"/>
    <property type="match status" value="1"/>
</dbReference>
<dbReference type="Gene3D" id="3.60.15.10">
    <property type="entry name" value="Ribonuclease Z/Hydroxyacylglutathione hydrolase-like"/>
    <property type="match status" value="1"/>
</dbReference>
<dbReference type="Pfam" id="PF00753">
    <property type="entry name" value="Lactamase_B"/>
    <property type="match status" value="1"/>
</dbReference>
<proteinExistence type="predicted"/>
<comment type="cofactor">
    <cofactor evidence="1">
        <name>Zn(2+)</name>
        <dbReference type="ChEBI" id="CHEBI:29105"/>
    </cofactor>
</comment>
<sequence>MSNGIRVYTGGSTMCNGYLIEGADGYVAIDAPAGFAAWVKQQMPDRARLTHLLLTHQHFDHVEDAAQLKADTGCLIHAHSPYDRRLTLEDFARLDWGLKLNVAPYRVDDVMGDQRSHADWGGLKWQIIPLPGHSPDSLVYRLDERQTLFTGDVLFAGSVGRTDFPGGSQRSLLNGIEEKLEGLDPQLSILSGHGPATTLQEELLNNPWLC</sequence>
<keyword evidence="3" id="KW-0378">Hydrolase</keyword>
<evidence type="ECO:0000256" key="3">
    <source>
        <dbReference type="ARBA" id="ARBA00022801"/>
    </source>
</evidence>
<dbReference type="InterPro" id="IPR036866">
    <property type="entry name" value="RibonucZ/Hydroxyglut_hydro"/>
</dbReference>
<evidence type="ECO:0000256" key="1">
    <source>
        <dbReference type="ARBA" id="ARBA00001947"/>
    </source>
</evidence>
<dbReference type="GO" id="GO:0046872">
    <property type="term" value="F:metal ion binding"/>
    <property type="evidence" value="ECO:0007669"/>
    <property type="project" value="UniProtKB-KW"/>
</dbReference>
<evidence type="ECO:0000259" key="5">
    <source>
        <dbReference type="SMART" id="SM00849"/>
    </source>
</evidence>
<accession>A0A9D1V9J4</accession>
<dbReference type="PANTHER" id="PTHR46233">
    <property type="entry name" value="HYDROXYACYLGLUTATHIONE HYDROLASE GLOC"/>
    <property type="match status" value="1"/>
</dbReference>
<evidence type="ECO:0000256" key="4">
    <source>
        <dbReference type="ARBA" id="ARBA00022833"/>
    </source>
</evidence>
<keyword evidence="2" id="KW-0479">Metal-binding</keyword>
<dbReference type="InterPro" id="IPR051453">
    <property type="entry name" value="MBL_Glyoxalase_II"/>
</dbReference>
<protein>
    <submittedName>
        <fullName evidence="6">MBL fold metallo-hydrolase</fullName>
    </submittedName>
</protein>
<evidence type="ECO:0000256" key="2">
    <source>
        <dbReference type="ARBA" id="ARBA00022723"/>
    </source>
</evidence>
<dbReference type="AlphaFoldDB" id="A0A9D1V9J4"/>
<reference evidence="6" key="2">
    <citation type="submission" date="2021-04" db="EMBL/GenBank/DDBJ databases">
        <authorList>
            <person name="Gilroy R."/>
        </authorList>
    </citation>
    <scope>NUCLEOTIDE SEQUENCE</scope>
    <source>
        <strain evidence="6">14975</strain>
    </source>
</reference>
<dbReference type="CDD" id="cd06262">
    <property type="entry name" value="metallo-hydrolase-like_MBL-fold"/>
    <property type="match status" value="1"/>
</dbReference>
<keyword evidence="4" id="KW-0862">Zinc</keyword>
<name>A0A9D1V9J4_9BACT</name>
<dbReference type="PANTHER" id="PTHR46233:SF3">
    <property type="entry name" value="HYDROXYACYLGLUTATHIONE HYDROLASE GLOC"/>
    <property type="match status" value="1"/>
</dbReference>
<dbReference type="Proteomes" id="UP000823964">
    <property type="component" value="Unassembled WGS sequence"/>
</dbReference>
<gene>
    <name evidence="6" type="ORF">H9862_00335</name>
</gene>
<dbReference type="InterPro" id="IPR001279">
    <property type="entry name" value="Metallo-B-lactamas"/>
</dbReference>
<comment type="caution">
    <text evidence="6">The sequence shown here is derived from an EMBL/GenBank/DDBJ whole genome shotgun (WGS) entry which is preliminary data.</text>
</comment>
<feature type="domain" description="Metallo-beta-lactamase" evidence="5">
    <location>
        <begin position="14"/>
        <end position="193"/>
    </location>
</feature>